<evidence type="ECO:0000313" key="2">
    <source>
        <dbReference type="EMBL" id="KAF2445579.1"/>
    </source>
</evidence>
<gene>
    <name evidence="2" type="ORF">P171DRAFT_268261</name>
</gene>
<protein>
    <submittedName>
        <fullName evidence="2">Uncharacterized protein</fullName>
    </submittedName>
</protein>
<evidence type="ECO:0000313" key="3">
    <source>
        <dbReference type="Proteomes" id="UP000799764"/>
    </source>
</evidence>
<dbReference type="EMBL" id="MU001499">
    <property type="protein sequence ID" value="KAF2445579.1"/>
    <property type="molecule type" value="Genomic_DNA"/>
</dbReference>
<dbReference type="AlphaFoldDB" id="A0A9P4UBH0"/>
<organism evidence="2 3">
    <name type="scientific">Karstenula rhodostoma CBS 690.94</name>
    <dbReference type="NCBI Taxonomy" id="1392251"/>
    <lineage>
        <taxon>Eukaryota</taxon>
        <taxon>Fungi</taxon>
        <taxon>Dikarya</taxon>
        <taxon>Ascomycota</taxon>
        <taxon>Pezizomycotina</taxon>
        <taxon>Dothideomycetes</taxon>
        <taxon>Pleosporomycetidae</taxon>
        <taxon>Pleosporales</taxon>
        <taxon>Massarineae</taxon>
        <taxon>Didymosphaeriaceae</taxon>
        <taxon>Karstenula</taxon>
    </lineage>
</organism>
<dbReference type="Proteomes" id="UP000799764">
    <property type="component" value="Unassembled WGS sequence"/>
</dbReference>
<reference evidence="2" key="1">
    <citation type="journal article" date="2020" name="Stud. Mycol.">
        <title>101 Dothideomycetes genomes: a test case for predicting lifestyles and emergence of pathogens.</title>
        <authorList>
            <person name="Haridas S."/>
            <person name="Albert R."/>
            <person name="Binder M."/>
            <person name="Bloem J."/>
            <person name="Labutti K."/>
            <person name="Salamov A."/>
            <person name="Andreopoulos B."/>
            <person name="Baker S."/>
            <person name="Barry K."/>
            <person name="Bills G."/>
            <person name="Bluhm B."/>
            <person name="Cannon C."/>
            <person name="Castanera R."/>
            <person name="Culley D."/>
            <person name="Daum C."/>
            <person name="Ezra D."/>
            <person name="Gonzalez J."/>
            <person name="Henrissat B."/>
            <person name="Kuo A."/>
            <person name="Liang C."/>
            <person name="Lipzen A."/>
            <person name="Lutzoni F."/>
            <person name="Magnuson J."/>
            <person name="Mondo S."/>
            <person name="Nolan M."/>
            <person name="Ohm R."/>
            <person name="Pangilinan J."/>
            <person name="Park H.-J."/>
            <person name="Ramirez L."/>
            <person name="Alfaro M."/>
            <person name="Sun H."/>
            <person name="Tritt A."/>
            <person name="Yoshinaga Y."/>
            <person name="Zwiers L.-H."/>
            <person name="Turgeon B."/>
            <person name="Goodwin S."/>
            <person name="Spatafora J."/>
            <person name="Crous P."/>
            <person name="Grigoriev I."/>
        </authorList>
    </citation>
    <scope>NUCLEOTIDE SEQUENCE</scope>
    <source>
        <strain evidence="2">CBS 690.94</strain>
    </source>
</reference>
<evidence type="ECO:0000256" key="1">
    <source>
        <dbReference type="SAM" id="MobiDB-lite"/>
    </source>
</evidence>
<name>A0A9P4UBH0_9PLEO</name>
<feature type="region of interest" description="Disordered" evidence="1">
    <location>
        <begin position="48"/>
        <end position="72"/>
    </location>
</feature>
<sequence>MQRLVRMVTLKTMPAIRLAVRYVVLLVRLACSRRSGWTIKDEVGAETGWGLGPSHTSPTRFERHGNYRRRVR</sequence>
<accession>A0A9P4UBH0</accession>
<comment type="caution">
    <text evidence="2">The sequence shown here is derived from an EMBL/GenBank/DDBJ whole genome shotgun (WGS) entry which is preliminary data.</text>
</comment>
<proteinExistence type="predicted"/>
<keyword evidence="3" id="KW-1185">Reference proteome</keyword>